<name>A0A317MRE3_9GAMM</name>
<proteinExistence type="predicted"/>
<dbReference type="Proteomes" id="UP000246569">
    <property type="component" value="Unassembled WGS sequence"/>
</dbReference>
<reference evidence="2 3" key="1">
    <citation type="submission" date="2018-05" db="EMBL/GenBank/DDBJ databases">
        <title>Genomic Encyclopedia of Type Strains, Phase IV (KMG-IV): sequencing the most valuable type-strain genomes for metagenomic binning, comparative biology and taxonomic classification.</title>
        <authorList>
            <person name="Goeker M."/>
        </authorList>
    </citation>
    <scope>NUCLEOTIDE SEQUENCE [LARGE SCALE GENOMIC DNA]</scope>
    <source>
        <strain evidence="2 3">DSM 23606</strain>
    </source>
</reference>
<dbReference type="EMBL" id="QGTJ01000011">
    <property type="protein sequence ID" value="PWV59276.1"/>
    <property type="molecule type" value="Genomic_DNA"/>
</dbReference>
<accession>A0A317MRE3</accession>
<protein>
    <submittedName>
        <fullName evidence="2">CHAD domain-containing protein</fullName>
    </submittedName>
</protein>
<evidence type="ECO:0000313" key="3">
    <source>
        <dbReference type="Proteomes" id="UP000246569"/>
    </source>
</evidence>
<dbReference type="Pfam" id="PF05235">
    <property type="entry name" value="CHAD"/>
    <property type="match status" value="1"/>
</dbReference>
<dbReference type="Gene3D" id="1.40.20.10">
    <property type="entry name" value="CHAD domain"/>
    <property type="match status" value="1"/>
</dbReference>
<comment type="caution">
    <text evidence="2">The sequence shown here is derived from an EMBL/GenBank/DDBJ whole genome shotgun (WGS) entry which is preliminary data.</text>
</comment>
<gene>
    <name evidence="2" type="ORF">C7443_11144</name>
</gene>
<evidence type="ECO:0000313" key="2">
    <source>
        <dbReference type="EMBL" id="PWV59276.1"/>
    </source>
</evidence>
<dbReference type="RefSeq" id="WP_170123652.1">
    <property type="nucleotide sequence ID" value="NZ_QGTJ01000011.1"/>
</dbReference>
<dbReference type="PROSITE" id="PS51708">
    <property type="entry name" value="CHAD"/>
    <property type="match status" value="1"/>
</dbReference>
<sequence length="296" mass="32860">MNEITALPKAIKARSLHLQAQADALQAFGLIVRSALEQLRDNAELLVQAYDEEYIHQLRVAARRLRSALALFGVAEPALRRPPFLPALRRLARTLGESRDRDVLCAETLPRLLDEDDGLHAHFAVGRQQARVAAVSAIEAAAFATLLADIESWLDGLGRDARAPLHKAIGKLAPRLLERRLHRLRKRGRHLAQLPDAERHAARIAAKELRYAAEFLGSLYPAERVKPFIHALAALQDTLGRLNDLVTLERLCADLTDAHAAAHLLAAGRADACAAHAELDQVWQCFRHTPAFWHQD</sequence>
<feature type="domain" description="CHAD" evidence="1">
    <location>
        <begin position="21"/>
        <end position="296"/>
    </location>
</feature>
<dbReference type="SMART" id="SM00880">
    <property type="entry name" value="CHAD"/>
    <property type="match status" value="1"/>
</dbReference>
<dbReference type="PANTHER" id="PTHR39339:SF1">
    <property type="entry name" value="CHAD DOMAIN-CONTAINING PROTEIN"/>
    <property type="match status" value="1"/>
</dbReference>
<dbReference type="InterPro" id="IPR007899">
    <property type="entry name" value="CHAD_dom"/>
</dbReference>
<evidence type="ECO:0000259" key="1">
    <source>
        <dbReference type="PROSITE" id="PS51708"/>
    </source>
</evidence>
<organism evidence="2 3">
    <name type="scientific">Plasticicumulans acidivorans</name>
    <dbReference type="NCBI Taxonomy" id="886464"/>
    <lineage>
        <taxon>Bacteria</taxon>
        <taxon>Pseudomonadati</taxon>
        <taxon>Pseudomonadota</taxon>
        <taxon>Gammaproteobacteria</taxon>
        <taxon>Candidatus Competibacteraceae</taxon>
        <taxon>Plasticicumulans</taxon>
    </lineage>
</organism>
<dbReference type="AlphaFoldDB" id="A0A317MRE3"/>
<dbReference type="PANTHER" id="PTHR39339">
    <property type="entry name" value="SLR1444 PROTEIN"/>
    <property type="match status" value="1"/>
</dbReference>
<keyword evidence="3" id="KW-1185">Reference proteome</keyword>
<dbReference type="InterPro" id="IPR038186">
    <property type="entry name" value="CHAD_dom_sf"/>
</dbReference>